<evidence type="ECO:0000256" key="1">
    <source>
        <dbReference type="ARBA" id="ARBA00008683"/>
    </source>
</evidence>
<keyword evidence="3" id="KW-0378">Hydrolase</keyword>
<dbReference type="Gene3D" id="6.20.330.10">
    <property type="match status" value="1"/>
</dbReference>
<evidence type="ECO:0000259" key="5">
    <source>
        <dbReference type="Pfam" id="PF01343"/>
    </source>
</evidence>
<dbReference type="PANTHER" id="PTHR42987">
    <property type="entry name" value="PEPTIDASE S49"/>
    <property type="match status" value="1"/>
</dbReference>
<dbReference type="CDD" id="cd07023">
    <property type="entry name" value="S49_Sppa_N_C"/>
    <property type="match status" value="1"/>
</dbReference>
<protein>
    <submittedName>
        <fullName evidence="6">Signal peptide peptidase SppA</fullName>
    </submittedName>
</protein>
<evidence type="ECO:0000313" key="6">
    <source>
        <dbReference type="EMBL" id="SEB87685.1"/>
    </source>
</evidence>
<comment type="similarity">
    <text evidence="1">Belongs to the peptidase S49 family.</text>
</comment>
<evidence type="ECO:0000256" key="4">
    <source>
        <dbReference type="ARBA" id="ARBA00022825"/>
    </source>
</evidence>
<dbReference type="Proteomes" id="UP000199064">
    <property type="component" value="Unassembled WGS sequence"/>
</dbReference>
<dbReference type="GO" id="GO:0008236">
    <property type="term" value="F:serine-type peptidase activity"/>
    <property type="evidence" value="ECO:0007669"/>
    <property type="project" value="UniProtKB-KW"/>
</dbReference>
<dbReference type="SUPFAM" id="SSF52096">
    <property type="entry name" value="ClpP/crotonase"/>
    <property type="match status" value="1"/>
</dbReference>
<proteinExistence type="inferred from homology"/>
<name>A0A1H4MYX2_9HYPH</name>
<organism evidence="6 7">
    <name type="scientific">Nitratireductor aquibiodomus</name>
    <dbReference type="NCBI Taxonomy" id="204799"/>
    <lineage>
        <taxon>Bacteria</taxon>
        <taxon>Pseudomonadati</taxon>
        <taxon>Pseudomonadota</taxon>
        <taxon>Alphaproteobacteria</taxon>
        <taxon>Hyphomicrobiales</taxon>
        <taxon>Phyllobacteriaceae</taxon>
        <taxon>Nitratireductor</taxon>
    </lineage>
</organism>
<evidence type="ECO:0000256" key="2">
    <source>
        <dbReference type="ARBA" id="ARBA00022670"/>
    </source>
</evidence>
<dbReference type="Gene3D" id="3.90.226.10">
    <property type="entry name" value="2-enoyl-CoA Hydratase, Chain A, domain 1"/>
    <property type="match status" value="1"/>
</dbReference>
<dbReference type="InterPro" id="IPR047272">
    <property type="entry name" value="S49_SppA_C"/>
</dbReference>
<evidence type="ECO:0000313" key="7">
    <source>
        <dbReference type="Proteomes" id="UP000199064"/>
    </source>
</evidence>
<gene>
    <name evidence="6" type="ORF">SAMN05216452_3517</name>
</gene>
<dbReference type="InterPro" id="IPR029045">
    <property type="entry name" value="ClpP/crotonase-like_dom_sf"/>
</dbReference>
<dbReference type="PANTHER" id="PTHR42987:SF8">
    <property type="entry name" value="PROTEINASE"/>
    <property type="match status" value="1"/>
</dbReference>
<dbReference type="AlphaFoldDB" id="A0A1H4MYX2"/>
<sequence>MNEPGHCTNRANAYMLTSNTFLSSGVSTPLRRLVSRLVPKKLRGDAVTIPVIRLSGAIMPSNSLTRQNLSLATTATVIEKAFAVPDAPAVAIALNSPGGSPVQSRLIFRRIRDLAVEKDRKVFIFVEDVAASGGYMIAAAGDEIIADPSSIVGSIGVVSAGFGFQELIKKIGVERRVHTAGQNKAILDPFQPEKKEDVERLKALQLEMHEMFINLVKERRGAKLADDPELFTGAFWTGTRALDLGLVDGLGDMRSVLKERYGRKTQLALITQPRGLFGRKLGISSSAGSIPDLGAAIAGNAATGLIEAAEEQALWRRFGL</sequence>
<dbReference type="EMBL" id="FNSL01000001">
    <property type="protein sequence ID" value="SEB87685.1"/>
    <property type="molecule type" value="Genomic_DNA"/>
</dbReference>
<reference evidence="7" key="1">
    <citation type="submission" date="2016-10" db="EMBL/GenBank/DDBJ databases">
        <authorList>
            <person name="Varghese N."/>
            <person name="Submissions S."/>
        </authorList>
    </citation>
    <scope>NUCLEOTIDE SEQUENCE [LARGE SCALE GENOMIC DNA]</scope>
    <source>
        <strain evidence="7">ES.061</strain>
    </source>
</reference>
<accession>A0A1H4MYX2</accession>
<keyword evidence="4" id="KW-0720">Serine protease</keyword>
<dbReference type="GO" id="GO:0006508">
    <property type="term" value="P:proteolysis"/>
    <property type="evidence" value="ECO:0007669"/>
    <property type="project" value="UniProtKB-KW"/>
</dbReference>
<dbReference type="InterPro" id="IPR002142">
    <property type="entry name" value="Peptidase_S49"/>
</dbReference>
<evidence type="ECO:0000256" key="3">
    <source>
        <dbReference type="ARBA" id="ARBA00022801"/>
    </source>
</evidence>
<keyword evidence="7" id="KW-1185">Reference proteome</keyword>
<dbReference type="Pfam" id="PF01343">
    <property type="entry name" value="Peptidase_S49"/>
    <property type="match status" value="1"/>
</dbReference>
<feature type="domain" description="Peptidase S49" evidence="5">
    <location>
        <begin position="117"/>
        <end position="259"/>
    </location>
</feature>
<keyword evidence="2" id="KW-0645">Protease</keyword>